<protein>
    <recommendedName>
        <fullName evidence="2">Large ribosomal subunit protein bL21m</fullName>
    </recommendedName>
</protein>
<dbReference type="EMBL" id="CP014584">
    <property type="protein sequence ID" value="ANZ73802.1"/>
    <property type="molecule type" value="Genomic_DNA"/>
</dbReference>
<accession>A0A1B2J736</accession>
<comment type="similarity">
    <text evidence="1">Belongs to the bacterial ribosomal protein bL21 family.</text>
</comment>
<evidence type="ECO:0000313" key="3">
    <source>
        <dbReference type="EMBL" id="ANZ73802.1"/>
    </source>
</evidence>
<dbReference type="GO" id="GO:0005762">
    <property type="term" value="C:mitochondrial large ribosomal subunit"/>
    <property type="evidence" value="ECO:0007669"/>
    <property type="project" value="TreeGrafter"/>
</dbReference>
<dbReference type="OrthoDB" id="5994at2759"/>
<dbReference type="Pfam" id="PF00829">
    <property type="entry name" value="Ribosomal_L21p"/>
    <property type="match status" value="1"/>
</dbReference>
<keyword evidence="4" id="KW-1185">Reference proteome</keyword>
<dbReference type="InterPro" id="IPR036164">
    <property type="entry name" value="bL21-like_sf"/>
</dbReference>
<sequence>MNFIPRALNSTKACVQRMPTRTFTTQFALLQNQQKQMTNSKLPDLQPLKFERDLYATIRIHNRPYLITEGDKIILPFRLKNAEVGDVLNFDDVTTIGSRNFTYSDTPIDSSLYSIKATVVEKTKKPMYTKEITKRRQRHVRHVNVKHDLTVLRVSELKLN</sequence>
<dbReference type="PANTHER" id="PTHR21349">
    <property type="entry name" value="50S RIBOSOMAL PROTEIN L21"/>
    <property type="match status" value="1"/>
</dbReference>
<dbReference type="SUPFAM" id="SSF141091">
    <property type="entry name" value="L21p-like"/>
    <property type="match status" value="1"/>
</dbReference>
<reference evidence="3 4" key="1">
    <citation type="submission" date="2016-02" db="EMBL/GenBank/DDBJ databases">
        <title>Comparative genomic and transcriptomic foundation for Pichia pastoris.</title>
        <authorList>
            <person name="Love K.R."/>
            <person name="Shah K.A."/>
            <person name="Whittaker C.A."/>
            <person name="Wu J."/>
            <person name="Bartlett M.C."/>
            <person name="Ma D."/>
            <person name="Leeson R.L."/>
            <person name="Priest M."/>
            <person name="Young S.K."/>
            <person name="Love J.C."/>
        </authorList>
    </citation>
    <scope>NUCLEOTIDE SEQUENCE [LARGE SCALE GENOMIC DNA]</scope>
    <source>
        <strain evidence="3 4">ATCC 28485</strain>
    </source>
</reference>
<proteinExistence type="inferred from homology"/>
<dbReference type="InterPro" id="IPR028909">
    <property type="entry name" value="bL21-like"/>
</dbReference>
<dbReference type="Proteomes" id="UP000094565">
    <property type="component" value="Chromosome 1"/>
</dbReference>
<evidence type="ECO:0000256" key="1">
    <source>
        <dbReference type="ARBA" id="ARBA00008563"/>
    </source>
</evidence>
<dbReference type="PANTHER" id="PTHR21349:SF0">
    <property type="entry name" value="LARGE RIBOSOMAL SUBUNIT PROTEIN BL21M"/>
    <property type="match status" value="1"/>
</dbReference>
<gene>
    <name evidence="3" type="primary">MRPL49</name>
    <name evidence="3" type="ORF">ATY40_BA7500224</name>
</gene>
<evidence type="ECO:0000256" key="2">
    <source>
        <dbReference type="ARBA" id="ARBA00044129"/>
    </source>
</evidence>
<name>A0A1B2J736_PICPA</name>
<organism evidence="3 4">
    <name type="scientific">Komagataella pastoris</name>
    <name type="common">Yeast</name>
    <name type="synonym">Pichia pastoris</name>
    <dbReference type="NCBI Taxonomy" id="4922"/>
    <lineage>
        <taxon>Eukaryota</taxon>
        <taxon>Fungi</taxon>
        <taxon>Dikarya</taxon>
        <taxon>Ascomycota</taxon>
        <taxon>Saccharomycotina</taxon>
        <taxon>Pichiomycetes</taxon>
        <taxon>Pichiales</taxon>
        <taxon>Pichiaceae</taxon>
        <taxon>Komagataella</taxon>
    </lineage>
</organism>
<dbReference type="GO" id="GO:0003735">
    <property type="term" value="F:structural constituent of ribosome"/>
    <property type="evidence" value="ECO:0007669"/>
    <property type="project" value="TreeGrafter"/>
</dbReference>
<evidence type="ECO:0000313" key="4">
    <source>
        <dbReference type="Proteomes" id="UP000094565"/>
    </source>
</evidence>
<dbReference type="AlphaFoldDB" id="A0A1B2J736"/>